<evidence type="ECO:0000256" key="2">
    <source>
        <dbReference type="ARBA" id="ARBA00007494"/>
    </source>
</evidence>
<dbReference type="PANTHER" id="PTHR22807">
    <property type="entry name" value="NOP2 YEAST -RELATED NOL1/NOP2/FMU SUN DOMAIN-CONTAINING"/>
    <property type="match status" value="1"/>
</dbReference>
<evidence type="ECO:0000259" key="11">
    <source>
        <dbReference type="PROSITE" id="PS51686"/>
    </source>
</evidence>
<evidence type="ECO:0000313" key="12">
    <source>
        <dbReference type="EMBL" id="AFP04208.1"/>
    </source>
</evidence>
<dbReference type="InterPro" id="IPR023267">
    <property type="entry name" value="RCMT"/>
</dbReference>
<name>V9KZA7_CALMI</name>
<accession>V9KZA7</accession>
<dbReference type="InterPro" id="IPR001678">
    <property type="entry name" value="MeTrfase_RsmB-F_NOP2_dom"/>
</dbReference>
<dbReference type="FunFam" id="3.30.70.1170:FF:000001">
    <property type="entry name" value="Ribosomal RNA methyltransferase Nop2"/>
    <property type="match status" value="1"/>
</dbReference>
<dbReference type="InterPro" id="IPR023273">
    <property type="entry name" value="RCMT_NOP2"/>
</dbReference>
<dbReference type="Pfam" id="PF22458">
    <property type="entry name" value="RsmF-B_ferredox"/>
    <property type="match status" value="1"/>
</dbReference>
<evidence type="ECO:0000256" key="5">
    <source>
        <dbReference type="ARBA" id="ARBA00022679"/>
    </source>
</evidence>
<evidence type="ECO:0000256" key="10">
    <source>
        <dbReference type="SAM" id="MobiDB-lite"/>
    </source>
</evidence>
<dbReference type="InterPro" id="IPR029063">
    <property type="entry name" value="SAM-dependent_MTases_sf"/>
</dbReference>
<evidence type="ECO:0000256" key="1">
    <source>
        <dbReference type="ARBA" id="ARBA00004604"/>
    </source>
</evidence>
<dbReference type="GO" id="GO:0070475">
    <property type="term" value="P:rRNA base methylation"/>
    <property type="evidence" value="ECO:0007669"/>
    <property type="project" value="TreeGrafter"/>
</dbReference>
<comment type="caution">
    <text evidence="9">Lacks conserved residue(s) required for the propagation of feature annotation.</text>
</comment>
<evidence type="ECO:0000256" key="6">
    <source>
        <dbReference type="ARBA" id="ARBA00022691"/>
    </source>
</evidence>
<keyword evidence="7 9" id="KW-0694">RNA-binding</keyword>
<proteinExistence type="evidence at transcript level"/>
<dbReference type="GO" id="GO:0009383">
    <property type="term" value="F:rRNA (cytosine-C5-)-methyltransferase activity"/>
    <property type="evidence" value="ECO:0007669"/>
    <property type="project" value="TreeGrafter"/>
</dbReference>
<sequence length="409" mass="45781">MGRRFDANRTPRGPGRKSRKQRGAETEIPHQLLATDENAAPRKSSRSRKRAVKRQIKTSTVQEPKKKIRAIGLSDGSASRLTPKPPAVEEEEEEEEEREEDDDDDEEEEEGEEDGGTRELAEALESSDEEEEEEDELLPIERAALKKKKKEMSEEGRMEVGAGDGEMEINAEETERFCLPSQREIEEEIARPPDPQALYRRVRATVSVLGDFSRLRERGRDRGEYLELLRGDLASYYTYSPFLIGCLMDLFPLAELIDFLEANEVQRPLTIRTNTLKTRRRDLAQALINRGVNLDPLGKWSKVGLVIYDSSVPIGATPEYLAGHYMLQGAASLLPVMALAPQENERVLDMSCAPGGKTSYCAQLMKNTGLIVANDVSVDRLRSVVGNLHRLGVTNTVVSNGDGRDFPKV</sequence>
<evidence type="ECO:0000256" key="4">
    <source>
        <dbReference type="ARBA" id="ARBA00022603"/>
    </source>
</evidence>
<keyword evidence="8" id="KW-0539">Nucleus</keyword>
<evidence type="ECO:0000256" key="8">
    <source>
        <dbReference type="ARBA" id="ARBA00023242"/>
    </source>
</evidence>
<dbReference type="PANTHER" id="PTHR22807:SF30">
    <property type="entry name" value="28S RRNA (CYTOSINE(4447)-C(5))-METHYLTRANSFERASE-RELATED"/>
    <property type="match status" value="1"/>
</dbReference>
<organism evidence="12">
    <name type="scientific">Callorhinchus milii</name>
    <name type="common">Ghost shark</name>
    <dbReference type="NCBI Taxonomy" id="7868"/>
    <lineage>
        <taxon>Eukaryota</taxon>
        <taxon>Metazoa</taxon>
        <taxon>Chordata</taxon>
        <taxon>Craniata</taxon>
        <taxon>Vertebrata</taxon>
        <taxon>Chondrichthyes</taxon>
        <taxon>Holocephali</taxon>
        <taxon>Chimaeriformes</taxon>
        <taxon>Callorhinchidae</taxon>
        <taxon>Callorhinchus</taxon>
    </lineage>
</organism>
<keyword evidence="5 9" id="KW-0808">Transferase</keyword>
<feature type="domain" description="SAM-dependent MTase RsmB/NOP-type" evidence="11">
    <location>
        <begin position="259"/>
        <end position="409"/>
    </location>
</feature>
<feature type="region of interest" description="Disordered" evidence="10">
    <location>
        <begin position="1"/>
        <end position="140"/>
    </location>
</feature>
<dbReference type="InterPro" id="IPR049560">
    <property type="entry name" value="MeTrfase_RsmB-F_NOP2_cat"/>
</dbReference>
<feature type="binding site" evidence="9">
    <location>
        <position position="402"/>
    </location>
    <ligand>
        <name>S-adenosyl-L-methionine</name>
        <dbReference type="ChEBI" id="CHEBI:59789"/>
    </ligand>
</feature>
<reference evidence="12" key="1">
    <citation type="journal article" date="2014" name="Nature">
        <title>Elephant shark genome provides unique insights into gnathostome evolution.</title>
        <authorList>
            <consortium name="International Elephant Shark Genome Sequencing Consortium"/>
            <person name="Venkatesh B."/>
            <person name="Lee A.P."/>
            <person name="Ravi V."/>
            <person name="Maurya A.K."/>
            <person name="Lian M.M."/>
            <person name="Swann J.B."/>
            <person name="Ohta Y."/>
            <person name="Flajnik M.F."/>
            <person name="Sutoh Y."/>
            <person name="Kasahara M."/>
            <person name="Hoon S."/>
            <person name="Gangu V."/>
            <person name="Roy S.W."/>
            <person name="Irimia M."/>
            <person name="Korzh V."/>
            <person name="Kondrychyn I."/>
            <person name="Lim Z.W."/>
            <person name="Tay B.H."/>
            <person name="Tohari S."/>
            <person name="Kong K.W."/>
            <person name="Ho S."/>
            <person name="Lorente-Galdos B."/>
            <person name="Quilez J."/>
            <person name="Marques-Bonet T."/>
            <person name="Raney B.J."/>
            <person name="Ingham P.W."/>
            <person name="Tay A."/>
            <person name="Hillier L.W."/>
            <person name="Minx P."/>
            <person name="Boehm T."/>
            <person name="Wilson R.K."/>
            <person name="Brenner S."/>
            <person name="Warren W.C."/>
        </authorList>
    </citation>
    <scope>NUCLEOTIDE SEQUENCE</scope>
    <source>
        <tissue evidence="12">Testis</tissue>
    </source>
</reference>
<dbReference type="EMBL" id="JW871690">
    <property type="protein sequence ID" value="AFP04208.1"/>
    <property type="molecule type" value="mRNA"/>
</dbReference>
<dbReference type="Pfam" id="PF01189">
    <property type="entry name" value="Methyltr_RsmB-F"/>
    <property type="match status" value="1"/>
</dbReference>
<protein>
    <submittedName>
        <fullName evidence="12">Putative ribosomal RNA methyltransferase NOP2-like protein</fullName>
    </submittedName>
</protein>
<feature type="binding site" evidence="9">
    <location>
        <begin position="351"/>
        <end position="357"/>
    </location>
    <ligand>
        <name>S-adenosyl-L-methionine</name>
        <dbReference type="ChEBI" id="CHEBI:59789"/>
    </ligand>
</feature>
<dbReference type="PRINTS" id="PR02012">
    <property type="entry name" value="RCMTNOP2"/>
</dbReference>
<dbReference type="PROSITE" id="PS51686">
    <property type="entry name" value="SAM_MT_RSMB_NOP"/>
    <property type="match status" value="1"/>
</dbReference>
<dbReference type="AlphaFoldDB" id="V9KZA7"/>
<dbReference type="SUPFAM" id="SSF53335">
    <property type="entry name" value="S-adenosyl-L-methionine-dependent methyltransferases"/>
    <property type="match status" value="1"/>
</dbReference>
<comment type="subcellular location">
    <subcellularLocation>
        <location evidence="1">Nucleus</location>
        <location evidence="1">Nucleolus</location>
    </subcellularLocation>
</comment>
<feature type="binding site" evidence="9">
    <location>
        <position position="375"/>
    </location>
    <ligand>
        <name>S-adenosyl-L-methionine</name>
        <dbReference type="ChEBI" id="CHEBI:59789"/>
    </ligand>
</feature>
<dbReference type="GO" id="GO:0000470">
    <property type="term" value="P:maturation of LSU-rRNA"/>
    <property type="evidence" value="ECO:0007669"/>
    <property type="project" value="TreeGrafter"/>
</dbReference>
<comment type="similarity">
    <text evidence="2 9">Belongs to the class I-like SAM-binding methyltransferase superfamily. RsmB/NOP family.</text>
</comment>
<keyword evidence="3" id="KW-0690">Ribosome biogenesis</keyword>
<dbReference type="Gene3D" id="3.30.70.1170">
    <property type="entry name" value="Sun protein, domain 3"/>
    <property type="match status" value="1"/>
</dbReference>
<evidence type="ECO:0000256" key="7">
    <source>
        <dbReference type="ARBA" id="ARBA00022884"/>
    </source>
</evidence>
<keyword evidence="4 9" id="KW-0489">Methyltransferase</keyword>
<dbReference type="InterPro" id="IPR054728">
    <property type="entry name" value="RsmB-like_ferredoxin"/>
</dbReference>
<dbReference type="Gene3D" id="3.40.50.150">
    <property type="entry name" value="Vaccinia Virus protein VP39"/>
    <property type="match status" value="1"/>
</dbReference>
<feature type="non-terminal residue" evidence="12">
    <location>
        <position position="409"/>
    </location>
</feature>
<dbReference type="GO" id="GO:0003723">
    <property type="term" value="F:RNA binding"/>
    <property type="evidence" value="ECO:0007669"/>
    <property type="project" value="UniProtKB-UniRule"/>
</dbReference>
<feature type="compositionally biased region" description="Basic residues" evidence="10">
    <location>
        <begin position="43"/>
        <end position="56"/>
    </location>
</feature>
<evidence type="ECO:0000256" key="3">
    <source>
        <dbReference type="ARBA" id="ARBA00022517"/>
    </source>
</evidence>
<keyword evidence="6 9" id="KW-0949">S-adenosyl-L-methionine</keyword>
<dbReference type="GO" id="GO:0005730">
    <property type="term" value="C:nucleolus"/>
    <property type="evidence" value="ECO:0007669"/>
    <property type="project" value="UniProtKB-SubCell"/>
</dbReference>
<feature type="compositionally biased region" description="Acidic residues" evidence="10">
    <location>
        <begin position="125"/>
        <end position="138"/>
    </location>
</feature>
<evidence type="ECO:0000256" key="9">
    <source>
        <dbReference type="PROSITE-ProRule" id="PRU01023"/>
    </source>
</evidence>
<feature type="compositionally biased region" description="Acidic residues" evidence="10">
    <location>
        <begin position="88"/>
        <end position="114"/>
    </location>
</feature>